<dbReference type="AlphaFoldDB" id="A0A5D4RLW9"/>
<dbReference type="GO" id="GO:0008270">
    <property type="term" value="F:zinc ion binding"/>
    <property type="evidence" value="ECO:0007669"/>
    <property type="project" value="UniProtKB-KW"/>
</dbReference>
<dbReference type="InterPro" id="IPR016694">
    <property type="entry name" value="UCP017292"/>
</dbReference>
<dbReference type="PROSITE" id="PS51266">
    <property type="entry name" value="ZF_CHY"/>
    <property type="match status" value="1"/>
</dbReference>
<protein>
    <recommendedName>
        <fullName evidence="4">CHY-type domain-containing protein</fullName>
    </recommendedName>
</protein>
<keyword evidence="1" id="KW-0479">Metal-binding</keyword>
<evidence type="ECO:0000313" key="6">
    <source>
        <dbReference type="Proteomes" id="UP000322997"/>
    </source>
</evidence>
<evidence type="ECO:0000256" key="3">
    <source>
        <dbReference type="ARBA" id="ARBA00022833"/>
    </source>
</evidence>
<dbReference type="EMBL" id="VTEQ01000006">
    <property type="protein sequence ID" value="TYS51391.1"/>
    <property type="molecule type" value="Genomic_DNA"/>
</dbReference>
<dbReference type="PIRSF" id="PIRSF017292">
    <property type="entry name" value="UCP017292_Znf_CHY"/>
    <property type="match status" value="1"/>
</dbReference>
<evidence type="ECO:0000256" key="1">
    <source>
        <dbReference type="ARBA" id="ARBA00022723"/>
    </source>
</evidence>
<dbReference type="InterPro" id="IPR052604">
    <property type="entry name" value="Mito_Tim_assembly_helper"/>
</dbReference>
<dbReference type="SUPFAM" id="SSF161219">
    <property type="entry name" value="CHY zinc finger-like"/>
    <property type="match status" value="1"/>
</dbReference>
<dbReference type="GO" id="GO:0045041">
    <property type="term" value="P:protein import into mitochondrial intermembrane space"/>
    <property type="evidence" value="ECO:0007669"/>
    <property type="project" value="TreeGrafter"/>
</dbReference>
<proteinExistence type="predicted"/>
<keyword evidence="3" id="KW-0862">Zinc</keyword>
<reference evidence="5 6" key="1">
    <citation type="submission" date="2019-08" db="EMBL/GenBank/DDBJ databases">
        <title>Bacillus genomes from the desert of Cuatro Cienegas, Coahuila.</title>
        <authorList>
            <person name="Olmedo-Alvarez G."/>
        </authorList>
    </citation>
    <scope>NUCLEOTIDE SEQUENCE [LARGE SCALE GENOMIC DNA]</scope>
    <source>
        <strain evidence="5 6">CH108_3D</strain>
    </source>
</reference>
<name>A0A5D4RLW9_9BACI</name>
<dbReference type="PANTHER" id="PTHR28082">
    <property type="entry name" value="ZINC FINGER PROTEIN"/>
    <property type="match status" value="1"/>
</dbReference>
<dbReference type="PANTHER" id="PTHR28082:SF1">
    <property type="entry name" value="HELPER OF TIM PROTEIN 13"/>
    <property type="match status" value="1"/>
</dbReference>
<accession>A0A5D4RLW9</accession>
<dbReference type="InterPro" id="IPR008913">
    <property type="entry name" value="Znf_CHY"/>
</dbReference>
<feature type="domain" description="CHY-type" evidence="4">
    <location>
        <begin position="12"/>
        <end position="90"/>
    </location>
</feature>
<organism evidence="5 6">
    <name type="scientific">Rossellomorea marisflavi</name>
    <dbReference type="NCBI Taxonomy" id="189381"/>
    <lineage>
        <taxon>Bacteria</taxon>
        <taxon>Bacillati</taxon>
        <taxon>Bacillota</taxon>
        <taxon>Bacilli</taxon>
        <taxon>Bacillales</taxon>
        <taxon>Bacillaceae</taxon>
        <taxon>Rossellomorea</taxon>
    </lineage>
</organism>
<evidence type="ECO:0000313" key="5">
    <source>
        <dbReference type="EMBL" id="TYS51391.1"/>
    </source>
</evidence>
<comment type="caution">
    <text evidence="5">The sequence shown here is derived from an EMBL/GenBank/DDBJ whole genome shotgun (WGS) entry which is preliminary data.</text>
</comment>
<dbReference type="InterPro" id="IPR037274">
    <property type="entry name" value="Znf_CHY_sf"/>
</dbReference>
<evidence type="ECO:0000256" key="2">
    <source>
        <dbReference type="ARBA" id="ARBA00022771"/>
    </source>
</evidence>
<sequence>MNMSKCEIKGINVDEETRCDHYHTEKDIIAIKFKCCDTYYPCHKCHDEVADHKPVLWGREEWNEKAVLCGKCRSELSILQYMNCQSSCPNCHASFNPGCSNHYHLYFEG</sequence>
<dbReference type="Proteomes" id="UP000322997">
    <property type="component" value="Unassembled WGS sequence"/>
</dbReference>
<evidence type="ECO:0000259" key="4">
    <source>
        <dbReference type="PROSITE" id="PS51266"/>
    </source>
</evidence>
<dbReference type="RefSeq" id="WP_148985935.1">
    <property type="nucleotide sequence ID" value="NZ_CP197480.1"/>
</dbReference>
<dbReference type="Pfam" id="PF05495">
    <property type="entry name" value="zf-CHY"/>
    <property type="match status" value="1"/>
</dbReference>
<keyword evidence="2" id="KW-0863">Zinc-finger</keyword>
<gene>
    <name evidence="5" type="ORF">FZC83_17605</name>
</gene>